<dbReference type="EMBL" id="JAZHOF010000005">
    <property type="protein sequence ID" value="MEJ8572407.1"/>
    <property type="molecule type" value="Genomic_DNA"/>
</dbReference>
<dbReference type="GO" id="GO:0006352">
    <property type="term" value="P:DNA-templated transcription initiation"/>
    <property type="evidence" value="ECO:0007669"/>
    <property type="project" value="InterPro"/>
</dbReference>
<dbReference type="SUPFAM" id="SSF88659">
    <property type="entry name" value="Sigma3 and sigma4 domains of RNA polymerase sigma factors"/>
    <property type="match status" value="1"/>
</dbReference>
<protein>
    <submittedName>
        <fullName evidence="8">Sigma-70 family RNA polymerase sigma factor</fullName>
    </submittedName>
</protein>
<dbReference type="InterPro" id="IPR039425">
    <property type="entry name" value="RNA_pol_sigma-70-like"/>
</dbReference>
<dbReference type="InterPro" id="IPR036388">
    <property type="entry name" value="WH-like_DNA-bd_sf"/>
</dbReference>
<comment type="caution">
    <text evidence="8">The sequence shown here is derived from an EMBL/GenBank/DDBJ whole genome shotgun (WGS) entry which is preliminary data.</text>
</comment>
<dbReference type="RefSeq" id="WP_340330110.1">
    <property type="nucleotide sequence ID" value="NZ_JAZHOF010000005.1"/>
</dbReference>
<keyword evidence="3" id="KW-0731">Sigma factor</keyword>
<dbReference type="InterPro" id="IPR007627">
    <property type="entry name" value="RNA_pol_sigma70_r2"/>
</dbReference>
<keyword evidence="5" id="KW-0804">Transcription</keyword>
<organism evidence="8 9">
    <name type="scientific">Microbaculum marinum</name>
    <dbReference type="NCBI Taxonomy" id="1764581"/>
    <lineage>
        <taxon>Bacteria</taxon>
        <taxon>Pseudomonadati</taxon>
        <taxon>Pseudomonadota</taxon>
        <taxon>Alphaproteobacteria</taxon>
        <taxon>Hyphomicrobiales</taxon>
        <taxon>Tepidamorphaceae</taxon>
        <taxon>Microbaculum</taxon>
    </lineage>
</organism>
<evidence type="ECO:0000259" key="7">
    <source>
        <dbReference type="Pfam" id="PF04545"/>
    </source>
</evidence>
<dbReference type="Gene3D" id="1.10.1740.10">
    <property type="match status" value="1"/>
</dbReference>
<accession>A0AAW9RQ78</accession>
<keyword evidence="2" id="KW-0805">Transcription regulation</keyword>
<evidence type="ECO:0000256" key="4">
    <source>
        <dbReference type="ARBA" id="ARBA00023125"/>
    </source>
</evidence>
<dbReference type="PANTHER" id="PTHR43133:SF62">
    <property type="entry name" value="RNA POLYMERASE SIGMA FACTOR SIGZ"/>
    <property type="match status" value="1"/>
</dbReference>
<dbReference type="Proteomes" id="UP001378188">
    <property type="component" value="Unassembled WGS sequence"/>
</dbReference>
<dbReference type="InterPro" id="IPR013325">
    <property type="entry name" value="RNA_pol_sigma_r2"/>
</dbReference>
<dbReference type="AlphaFoldDB" id="A0AAW9RQ78"/>
<dbReference type="GO" id="GO:0016987">
    <property type="term" value="F:sigma factor activity"/>
    <property type="evidence" value="ECO:0007669"/>
    <property type="project" value="UniProtKB-KW"/>
</dbReference>
<dbReference type="Pfam" id="PF04545">
    <property type="entry name" value="Sigma70_r4"/>
    <property type="match status" value="1"/>
</dbReference>
<evidence type="ECO:0000256" key="2">
    <source>
        <dbReference type="ARBA" id="ARBA00023015"/>
    </source>
</evidence>
<dbReference type="Pfam" id="PF04542">
    <property type="entry name" value="Sigma70_r2"/>
    <property type="match status" value="1"/>
</dbReference>
<dbReference type="SUPFAM" id="SSF88946">
    <property type="entry name" value="Sigma2 domain of RNA polymerase sigma factors"/>
    <property type="match status" value="1"/>
</dbReference>
<dbReference type="Gene3D" id="1.10.10.10">
    <property type="entry name" value="Winged helix-like DNA-binding domain superfamily/Winged helix DNA-binding domain"/>
    <property type="match status" value="1"/>
</dbReference>
<gene>
    <name evidence="8" type="ORF">V3328_13030</name>
</gene>
<dbReference type="CDD" id="cd06171">
    <property type="entry name" value="Sigma70_r4"/>
    <property type="match status" value="1"/>
</dbReference>
<evidence type="ECO:0000256" key="1">
    <source>
        <dbReference type="ARBA" id="ARBA00010641"/>
    </source>
</evidence>
<keyword evidence="9" id="KW-1185">Reference proteome</keyword>
<dbReference type="InterPro" id="IPR007630">
    <property type="entry name" value="RNA_pol_sigma70_r4"/>
</dbReference>
<dbReference type="PANTHER" id="PTHR43133">
    <property type="entry name" value="RNA POLYMERASE ECF-TYPE SIGMA FACTO"/>
    <property type="match status" value="1"/>
</dbReference>
<reference evidence="8 9" key="1">
    <citation type="submission" date="2024-02" db="EMBL/GenBank/DDBJ databases">
        <title>Genome analysis and characterization of Microbaculum marinisediminis sp. nov., isolated from marine sediment.</title>
        <authorList>
            <person name="Du Z.-J."/>
            <person name="Ye Y.-Q."/>
            <person name="Zhang Z.-R."/>
            <person name="Yuan S.-M."/>
            <person name="Zhang X.-Y."/>
        </authorList>
    </citation>
    <scope>NUCLEOTIDE SEQUENCE [LARGE SCALE GENOMIC DNA]</scope>
    <source>
        <strain evidence="8 9">SDUM1044001</strain>
    </source>
</reference>
<comment type="similarity">
    <text evidence="1">Belongs to the sigma-70 factor family. ECF subfamily.</text>
</comment>
<feature type="domain" description="RNA polymerase sigma-70 region 4" evidence="7">
    <location>
        <begin position="129"/>
        <end position="178"/>
    </location>
</feature>
<dbReference type="GO" id="GO:0003677">
    <property type="term" value="F:DNA binding"/>
    <property type="evidence" value="ECO:0007669"/>
    <property type="project" value="UniProtKB-KW"/>
</dbReference>
<dbReference type="NCBIfam" id="TIGR02937">
    <property type="entry name" value="sigma70-ECF"/>
    <property type="match status" value="1"/>
</dbReference>
<proteinExistence type="inferred from homology"/>
<evidence type="ECO:0000313" key="8">
    <source>
        <dbReference type="EMBL" id="MEJ8572407.1"/>
    </source>
</evidence>
<dbReference type="InterPro" id="IPR014284">
    <property type="entry name" value="RNA_pol_sigma-70_dom"/>
</dbReference>
<dbReference type="InterPro" id="IPR013324">
    <property type="entry name" value="RNA_pol_sigma_r3/r4-like"/>
</dbReference>
<keyword evidence="4" id="KW-0238">DNA-binding</keyword>
<evidence type="ECO:0000313" key="9">
    <source>
        <dbReference type="Proteomes" id="UP001378188"/>
    </source>
</evidence>
<sequence>MTDLLVRIGANRDRQAYQAMFVYFAPRVKGFLMSKGADSALAEELMQDTMLTVWTKASMYHPGRGSASTWIFTIARNLRIDKLRRESVQHFDDVDGLEIAEDDPNTGRTVVAQDDAVIAGQERRLVAAAMKRLPTDQAEVIRLSFVDDLSQHDIADRLGLPLGTVKSRMRLAYNKLRQALESEL</sequence>
<evidence type="ECO:0000256" key="3">
    <source>
        <dbReference type="ARBA" id="ARBA00023082"/>
    </source>
</evidence>
<evidence type="ECO:0000256" key="5">
    <source>
        <dbReference type="ARBA" id="ARBA00023163"/>
    </source>
</evidence>
<evidence type="ECO:0000259" key="6">
    <source>
        <dbReference type="Pfam" id="PF04542"/>
    </source>
</evidence>
<feature type="domain" description="RNA polymerase sigma-70 region 2" evidence="6">
    <location>
        <begin position="22"/>
        <end position="87"/>
    </location>
</feature>
<name>A0AAW9RQ78_9HYPH</name>